<protein>
    <submittedName>
        <fullName evidence="1">Symplekin protein</fullName>
    </submittedName>
</protein>
<name>A0ACB7WEF6_DIOAL</name>
<accession>A0ACB7WEF6</accession>
<reference evidence="2" key="1">
    <citation type="journal article" date="2022" name="Nat. Commun.">
        <title>Chromosome evolution and the genetic basis of agronomically important traits in greater yam.</title>
        <authorList>
            <person name="Bredeson J.V."/>
            <person name="Lyons J.B."/>
            <person name="Oniyinde I.O."/>
            <person name="Okereke N.R."/>
            <person name="Kolade O."/>
            <person name="Nnabue I."/>
            <person name="Nwadili C.O."/>
            <person name="Hribova E."/>
            <person name="Parker M."/>
            <person name="Nwogha J."/>
            <person name="Shu S."/>
            <person name="Carlson J."/>
            <person name="Kariba R."/>
            <person name="Muthemba S."/>
            <person name="Knop K."/>
            <person name="Barton G.J."/>
            <person name="Sherwood A.V."/>
            <person name="Lopez-Montes A."/>
            <person name="Asiedu R."/>
            <person name="Jamnadass R."/>
            <person name="Muchugi A."/>
            <person name="Goodstein D."/>
            <person name="Egesi C.N."/>
            <person name="Featherston J."/>
            <person name="Asfaw A."/>
            <person name="Simpson G.G."/>
            <person name="Dolezel J."/>
            <person name="Hendre P.S."/>
            <person name="Van Deynze A."/>
            <person name="Kumar P.L."/>
            <person name="Obidiegwu J.E."/>
            <person name="Bhattacharjee R."/>
            <person name="Rokhsar D.S."/>
        </authorList>
    </citation>
    <scope>NUCLEOTIDE SEQUENCE [LARGE SCALE GENOMIC DNA]</scope>
    <source>
        <strain evidence="2">cv. TDa95/00328</strain>
    </source>
</reference>
<organism evidence="1 2">
    <name type="scientific">Dioscorea alata</name>
    <name type="common">Purple yam</name>
    <dbReference type="NCBI Taxonomy" id="55571"/>
    <lineage>
        <taxon>Eukaryota</taxon>
        <taxon>Viridiplantae</taxon>
        <taxon>Streptophyta</taxon>
        <taxon>Embryophyta</taxon>
        <taxon>Tracheophyta</taxon>
        <taxon>Spermatophyta</taxon>
        <taxon>Magnoliopsida</taxon>
        <taxon>Liliopsida</taxon>
        <taxon>Dioscoreales</taxon>
        <taxon>Dioscoreaceae</taxon>
        <taxon>Dioscorea</taxon>
    </lineage>
</organism>
<comment type="caution">
    <text evidence="1">The sequence shown here is derived from an EMBL/GenBank/DDBJ whole genome shotgun (WGS) entry which is preliminary data.</text>
</comment>
<proteinExistence type="predicted"/>
<evidence type="ECO:0000313" key="1">
    <source>
        <dbReference type="EMBL" id="KAH7686187.1"/>
    </source>
</evidence>
<dbReference type="EMBL" id="CM037014">
    <property type="protein sequence ID" value="KAH7686187.1"/>
    <property type="molecule type" value="Genomic_DNA"/>
</dbReference>
<keyword evidence="2" id="KW-1185">Reference proteome</keyword>
<dbReference type="Proteomes" id="UP000827976">
    <property type="component" value="Chromosome 4"/>
</dbReference>
<gene>
    <name evidence="1" type="ORF">IHE45_04G087600</name>
</gene>
<sequence>MGHNGNDAPRVISLLKELGGRPKEESLGMVPILLSSLKSDDPRVVTQSIISGTSLFCAVLEEMALQLHNSGQIGRWLEEIWAWMVKFKDAVSSILFEPCSLRAKMLAVKFLEICVLLLTSDVSGGEVPSIEGKDGSFNISQLVRGHSVLTASVLANESNKALGLLMEILQLKNGLHGSLKIVIINCLAAIAKNRPDHYSSILSALLNLDPSGSSMGGHPASIRYSLRTAFLGFLRCTNPSIVESRERLLRALQAMNPGETAEQLMRHVEKMSKNLERSRDIRPGKDDSLSGQAFIFGDSIKKRHMVQDDDYNVNPDGRPAKRTGFIAPVIPNQNFQMTSGIIQDDNAAADEGDDDDSALGGFYVKASVMDSDLAPLNEMINMIVALRAERERGNRPLDILVSRIEADLLADLVIECMKNLPIKGFPLYRNQGNVPINSQASSSSLSAQAEAGVPESVSVEYSALSSSRELTTAIVTSPTNLVSDLPSLPNISSDVKRDPRRDPRRLDPRRTAVPPSGLHSLPLNSEENNEFQSGLDHSLIRTKTALEVNKVENPVSLISKSEPEIPESPFKAKTDVWNPKETSIDNNHAVETVQTLELQGSSNLEDSATQAIDEEPVVSTPPDVTVSEDLPSSMVEADPCPSLSTTLISEDICHSRRTLPPFIELIDERRRAISKLAIMRIIGDQQSQSTSCSQARLQILARLVSLVTDGDDILTVLQQKMSSDYYRHKGHELAIKILYQLFTIIHSEFDEHATSVASSIYDNFLLSLARSVLDSLPSSDKSFGRLLAEAPYLPHSVIRLLEDLCHSHGYDQNGKDTFDGDRVTQGLGAVWSLILGRPLYRQACLDIALKCAVDSQDEVRAKAVRLVANKLYPLDYASEHIEHFAKSLLLSVVDQRGPEAELKQENSNEERKKPTREVFTFPIVPERCKKTGNLETSFSPCENTEVGVSGMDSTIGIQSLKAAPISTPTHVQHQTPLFFALCSKKPSLLQLVFDLYGGSPKAVKQSVHRHLPALVRTLGPSYSEILHIVSNPPEGSEDLIMLVLDILTENVTPAADLVAAVKHLYETKLKDAAILIPMLSSFSKDEVLPIFPQLVGLPLEKFQMALARILQGSAHTGPALTPVEVLVAIHGIVPEKDGIALRKITDACTACFEQRTVFTQQVLAKSLNLMVEQVPLPLLFMRTIIQAIDAFPNLVDFVMGILSKLVGRQVWKMPKLWPGFMKCLSQTPPHSYNVLLQLPTPQLEVCLNRYGNIRSHLAAYVNQQNIGASLPRTTLKALGLVNDMERGPLPFGQANMHASETSKSIHGPAPT</sequence>
<evidence type="ECO:0000313" key="2">
    <source>
        <dbReference type="Proteomes" id="UP000827976"/>
    </source>
</evidence>